<organism evidence="1 2">
    <name type="scientific">Dentiscutata erythropus</name>
    <dbReference type="NCBI Taxonomy" id="1348616"/>
    <lineage>
        <taxon>Eukaryota</taxon>
        <taxon>Fungi</taxon>
        <taxon>Fungi incertae sedis</taxon>
        <taxon>Mucoromycota</taxon>
        <taxon>Glomeromycotina</taxon>
        <taxon>Glomeromycetes</taxon>
        <taxon>Diversisporales</taxon>
        <taxon>Gigasporaceae</taxon>
        <taxon>Dentiscutata</taxon>
    </lineage>
</organism>
<sequence>CWCNKNDNGKHDNFTLGNHHIASVEPYEAETDNIETQRIDSRQAYIDARDFFYDEEREQEITDALTNNVSGKNVMHLTQNRMIILNLNKKKKLSFSMNGFVGSSVKEFTFNENDNKKTGAPLNITDMRREEAVKSYIQQQEPYS</sequence>
<proteinExistence type="predicted"/>
<keyword evidence="2" id="KW-1185">Reference proteome</keyword>
<dbReference type="AlphaFoldDB" id="A0A9N9NB92"/>
<accession>A0A9N9NB92</accession>
<dbReference type="Proteomes" id="UP000789405">
    <property type="component" value="Unassembled WGS sequence"/>
</dbReference>
<dbReference type="EMBL" id="CAJVPY010010278">
    <property type="protein sequence ID" value="CAG8717267.1"/>
    <property type="molecule type" value="Genomic_DNA"/>
</dbReference>
<protein>
    <submittedName>
        <fullName evidence="1">24500_t:CDS:1</fullName>
    </submittedName>
</protein>
<reference evidence="1" key="1">
    <citation type="submission" date="2021-06" db="EMBL/GenBank/DDBJ databases">
        <authorList>
            <person name="Kallberg Y."/>
            <person name="Tangrot J."/>
            <person name="Rosling A."/>
        </authorList>
    </citation>
    <scope>NUCLEOTIDE SEQUENCE</scope>
    <source>
        <strain evidence="1">MA453B</strain>
    </source>
</reference>
<gene>
    <name evidence="1" type="ORF">DERYTH_LOCUS14033</name>
</gene>
<evidence type="ECO:0000313" key="2">
    <source>
        <dbReference type="Proteomes" id="UP000789405"/>
    </source>
</evidence>
<feature type="non-terminal residue" evidence="1">
    <location>
        <position position="144"/>
    </location>
</feature>
<comment type="caution">
    <text evidence="1">The sequence shown here is derived from an EMBL/GenBank/DDBJ whole genome shotgun (WGS) entry which is preliminary data.</text>
</comment>
<evidence type="ECO:0000313" key="1">
    <source>
        <dbReference type="EMBL" id="CAG8717267.1"/>
    </source>
</evidence>
<name>A0A9N9NB92_9GLOM</name>